<proteinExistence type="predicted"/>
<keyword evidence="2" id="KW-1185">Reference proteome</keyword>
<sequence>MNHQPNSLSIYFVQSKHLEFMLHTNNGRKIYLNGTIRRIHEPLKLNIWYFIEVNWSTNRASQFLINL</sequence>
<reference evidence="1" key="1">
    <citation type="journal article" date="2021" name="Open Biol.">
        <title>Shared evolutionary footprints suggest mitochondrial oxidative damage underlies multiple complex I losses in fungi.</title>
        <authorList>
            <person name="Schikora-Tamarit M.A."/>
            <person name="Marcet-Houben M."/>
            <person name="Nosek J."/>
            <person name="Gabaldon T."/>
        </authorList>
    </citation>
    <scope>NUCLEOTIDE SEQUENCE</scope>
    <source>
        <strain evidence="1">CBS6341</strain>
    </source>
</reference>
<dbReference type="EMBL" id="JAEUBF010001336">
    <property type="protein sequence ID" value="KAH3669209.1"/>
    <property type="molecule type" value="Genomic_DNA"/>
</dbReference>
<dbReference type="Proteomes" id="UP000769528">
    <property type="component" value="Unassembled WGS sequence"/>
</dbReference>
<reference evidence="1" key="2">
    <citation type="submission" date="2021-01" db="EMBL/GenBank/DDBJ databases">
        <authorList>
            <person name="Schikora-Tamarit M.A."/>
        </authorList>
    </citation>
    <scope>NUCLEOTIDE SEQUENCE</scope>
    <source>
        <strain evidence="1">CBS6341</strain>
    </source>
</reference>
<name>A0A9P8PDD0_9ASCO</name>
<accession>A0A9P8PDD0</accession>
<gene>
    <name evidence="1" type="ORF">WICMUC_005048</name>
</gene>
<evidence type="ECO:0000313" key="2">
    <source>
        <dbReference type="Proteomes" id="UP000769528"/>
    </source>
</evidence>
<dbReference type="AlphaFoldDB" id="A0A9P8PDD0"/>
<comment type="caution">
    <text evidence="1">The sequence shown here is derived from an EMBL/GenBank/DDBJ whole genome shotgun (WGS) entry which is preliminary data.</text>
</comment>
<organism evidence="1 2">
    <name type="scientific">Wickerhamomyces mucosus</name>
    <dbReference type="NCBI Taxonomy" id="1378264"/>
    <lineage>
        <taxon>Eukaryota</taxon>
        <taxon>Fungi</taxon>
        <taxon>Dikarya</taxon>
        <taxon>Ascomycota</taxon>
        <taxon>Saccharomycotina</taxon>
        <taxon>Saccharomycetes</taxon>
        <taxon>Phaffomycetales</taxon>
        <taxon>Wickerhamomycetaceae</taxon>
        <taxon>Wickerhamomyces</taxon>
    </lineage>
</organism>
<evidence type="ECO:0000313" key="1">
    <source>
        <dbReference type="EMBL" id="KAH3669209.1"/>
    </source>
</evidence>
<protein>
    <submittedName>
        <fullName evidence="1">Uncharacterized protein</fullName>
    </submittedName>
</protein>